<keyword evidence="4" id="KW-1185">Reference proteome</keyword>
<dbReference type="InterPro" id="IPR020843">
    <property type="entry name" value="ER"/>
</dbReference>
<evidence type="ECO:0000313" key="5">
    <source>
        <dbReference type="Proteomes" id="UP000663877"/>
    </source>
</evidence>
<dbReference type="CDD" id="cd08252">
    <property type="entry name" value="AL_MDR"/>
    <property type="match status" value="1"/>
</dbReference>
<dbReference type="Pfam" id="PF08240">
    <property type="entry name" value="ADH_N"/>
    <property type="match status" value="1"/>
</dbReference>
<dbReference type="InterPro" id="IPR014182">
    <property type="entry name" value="ADH_Zn_typ-1"/>
</dbReference>
<dbReference type="OrthoDB" id="3509362at2759"/>
<proteinExistence type="predicted"/>
<accession>A0A813W4L8</accession>
<evidence type="ECO:0000313" key="4">
    <source>
        <dbReference type="Proteomes" id="UP000663832"/>
    </source>
</evidence>
<dbReference type="InterPro" id="IPR011032">
    <property type="entry name" value="GroES-like_sf"/>
</dbReference>
<dbReference type="SUPFAM" id="SSF50129">
    <property type="entry name" value="GroES-like"/>
    <property type="match status" value="1"/>
</dbReference>
<dbReference type="PANTHER" id="PTHR11695:SF294">
    <property type="entry name" value="RETICULON-4-INTERACTING PROTEIN 1, MITOCHONDRIAL"/>
    <property type="match status" value="1"/>
</dbReference>
<dbReference type="AlphaFoldDB" id="A0A813W4L8"/>
<dbReference type="Gene3D" id="3.40.50.720">
    <property type="entry name" value="NAD(P)-binding Rossmann-like Domain"/>
    <property type="match status" value="1"/>
</dbReference>
<dbReference type="EMBL" id="CAJNOI010000024">
    <property type="protein sequence ID" value="CAF0849902.1"/>
    <property type="molecule type" value="Genomic_DNA"/>
</dbReference>
<dbReference type="Pfam" id="PF13602">
    <property type="entry name" value="ADH_zinc_N_2"/>
    <property type="match status" value="1"/>
</dbReference>
<organism evidence="2 5">
    <name type="scientific">Adineta steineri</name>
    <dbReference type="NCBI Taxonomy" id="433720"/>
    <lineage>
        <taxon>Eukaryota</taxon>
        <taxon>Metazoa</taxon>
        <taxon>Spiralia</taxon>
        <taxon>Gnathifera</taxon>
        <taxon>Rotifera</taxon>
        <taxon>Eurotatoria</taxon>
        <taxon>Bdelloidea</taxon>
        <taxon>Adinetida</taxon>
        <taxon>Adinetidae</taxon>
        <taxon>Adineta</taxon>
    </lineage>
</organism>
<dbReference type="InterPro" id="IPR050700">
    <property type="entry name" value="YIM1/Zinc_Alcohol_DH_Fams"/>
</dbReference>
<gene>
    <name evidence="2" type="ORF">BJG266_LOCUS7781</name>
    <name evidence="3" type="ORF">QVE165_LOCUS42782</name>
</gene>
<dbReference type="Gene3D" id="3.90.180.10">
    <property type="entry name" value="Medium-chain alcohol dehydrogenases, catalytic domain"/>
    <property type="match status" value="1"/>
</dbReference>
<dbReference type="InterPro" id="IPR013154">
    <property type="entry name" value="ADH-like_N"/>
</dbReference>
<sequence>MKAVGLKKYGDINVFEDIDVPKPSAPQKQQLLVRVKATSVNPIDVKVRGGVYDDYPDYFDRVPLNKDKYQILGFDSAGIIEQIGPDVTRFKVGDEIYFVASPFGHGSDAELVLSDERGAALKPRSLSFEHAAGIPLTALTAWESLVERLEIKEGEQAAILIINGAGGVGSIATQICAKILRLPVIITTASREETKKFSKEMGATHVINHHEDIRKQINDLKLNIPLKYAYITHTTVDEYVKICADVLSPFGKMCSIVQGNFDFYGTPSMAKSLTFVWALLGTKVRYGIDIEMHGEVLEKLSKLIDQGEIKSHVTQTFDFNCENLKKVHDIVEKGKAIGKITLKMNT</sequence>
<dbReference type="PANTHER" id="PTHR11695">
    <property type="entry name" value="ALCOHOL DEHYDROGENASE RELATED"/>
    <property type="match status" value="1"/>
</dbReference>
<dbReference type="GO" id="GO:0016491">
    <property type="term" value="F:oxidoreductase activity"/>
    <property type="evidence" value="ECO:0007669"/>
    <property type="project" value="InterPro"/>
</dbReference>
<dbReference type="Proteomes" id="UP000663877">
    <property type="component" value="Unassembled WGS sequence"/>
</dbReference>
<dbReference type="SUPFAM" id="SSF51735">
    <property type="entry name" value="NAD(P)-binding Rossmann-fold domains"/>
    <property type="match status" value="1"/>
</dbReference>
<dbReference type="InterPro" id="IPR036291">
    <property type="entry name" value="NAD(P)-bd_dom_sf"/>
</dbReference>
<dbReference type="Proteomes" id="UP000663832">
    <property type="component" value="Unassembled WGS sequence"/>
</dbReference>
<dbReference type="GO" id="GO:0008270">
    <property type="term" value="F:zinc ion binding"/>
    <property type="evidence" value="ECO:0007669"/>
    <property type="project" value="InterPro"/>
</dbReference>
<evidence type="ECO:0000313" key="3">
    <source>
        <dbReference type="EMBL" id="CAF1489546.1"/>
    </source>
</evidence>
<dbReference type="SMART" id="SM00829">
    <property type="entry name" value="PKS_ER"/>
    <property type="match status" value="1"/>
</dbReference>
<dbReference type="EMBL" id="CAJNOM010000535">
    <property type="protein sequence ID" value="CAF1489546.1"/>
    <property type="molecule type" value="Genomic_DNA"/>
</dbReference>
<reference evidence="2" key="1">
    <citation type="submission" date="2021-02" db="EMBL/GenBank/DDBJ databases">
        <authorList>
            <person name="Nowell W R."/>
        </authorList>
    </citation>
    <scope>NUCLEOTIDE SEQUENCE</scope>
</reference>
<evidence type="ECO:0000313" key="2">
    <source>
        <dbReference type="EMBL" id="CAF0849902.1"/>
    </source>
</evidence>
<name>A0A813W4L8_9BILA</name>
<protein>
    <recommendedName>
        <fullName evidence="1">Enoyl reductase (ER) domain-containing protein</fullName>
    </recommendedName>
</protein>
<feature type="domain" description="Enoyl reductase (ER)" evidence="1">
    <location>
        <begin position="10"/>
        <end position="342"/>
    </location>
</feature>
<comment type="caution">
    <text evidence="2">The sequence shown here is derived from an EMBL/GenBank/DDBJ whole genome shotgun (WGS) entry which is preliminary data.</text>
</comment>
<evidence type="ECO:0000259" key="1">
    <source>
        <dbReference type="SMART" id="SM00829"/>
    </source>
</evidence>